<evidence type="ECO:0000256" key="7">
    <source>
        <dbReference type="ARBA" id="ARBA00047647"/>
    </source>
</evidence>
<dbReference type="InterPro" id="IPR003764">
    <property type="entry name" value="GlcNAc_6-P_deAcase"/>
</dbReference>
<evidence type="ECO:0000259" key="13">
    <source>
        <dbReference type="Pfam" id="PF01979"/>
    </source>
</evidence>
<evidence type="ECO:0000256" key="1">
    <source>
        <dbReference type="ARBA" id="ARBA00010716"/>
    </source>
</evidence>
<evidence type="ECO:0000256" key="3">
    <source>
        <dbReference type="ARBA" id="ARBA00018029"/>
    </source>
</evidence>
<gene>
    <name evidence="14" type="primary">nagA</name>
    <name evidence="14" type="ORF">H4Q31_17255</name>
</gene>
<evidence type="ECO:0000256" key="9">
    <source>
        <dbReference type="PIRNR" id="PIRNR038994"/>
    </source>
</evidence>
<feature type="binding site" evidence="12">
    <location>
        <position position="230"/>
    </location>
    <ligand>
        <name>Zn(2+)</name>
        <dbReference type="ChEBI" id="CHEBI:29105"/>
    </ligand>
</feature>
<feature type="binding site" evidence="11">
    <location>
        <position position="154"/>
    </location>
    <ligand>
        <name>substrate</name>
    </ligand>
</feature>
<organism evidence="14 15">
    <name type="scientific">Cohnella lubricantis</name>
    <dbReference type="NCBI Taxonomy" id="2163172"/>
    <lineage>
        <taxon>Bacteria</taxon>
        <taxon>Bacillati</taxon>
        <taxon>Bacillota</taxon>
        <taxon>Bacilli</taxon>
        <taxon>Bacillales</taxon>
        <taxon>Paenibacillaceae</taxon>
        <taxon>Cohnella</taxon>
    </lineage>
</organism>
<evidence type="ECO:0000313" key="15">
    <source>
        <dbReference type="Proteomes" id="UP000574133"/>
    </source>
</evidence>
<evidence type="ECO:0000256" key="5">
    <source>
        <dbReference type="ARBA" id="ARBA00022801"/>
    </source>
</evidence>
<feature type="binding site" evidence="12">
    <location>
        <position position="143"/>
    </location>
    <ligand>
        <name>Zn(2+)</name>
        <dbReference type="ChEBI" id="CHEBI:29105"/>
    </ligand>
</feature>
<dbReference type="Proteomes" id="UP000574133">
    <property type="component" value="Unassembled WGS sequence"/>
</dbReference>
<accession>A0A841TIJ1</accession>
<dbReference type="GO" id="GO:0008448">
    <property type="term" value="F:N-acetylglucosamine-6-phosphate deacetylase activity"/>
    <property type="evidence" value="ECO:0007669"/>
    <property type="project" value="UniProtKB-EC"/>
</dbReference>
<evidence type="ECO:0000256" key="8">
    <source>
        <dbReference type="ARBA" id="ARBA00060590"/>
    </source>
</evidence>
<keyword evidence="15" id="KW-1185">Reference proteome</keyword>
<dbReference type="Pfam" id="PF01979">
    <property type="entry name" value="Amidohydro_1"/>
    <property type="match status" value="1"/>
</dbReference>
<feature type="binding site" evidence="11">
    <location>
        <begin position="323"/>
        <end position="325"/>
    </location>
    <ligand>
        <name>substrate</name>
    </ligand>
</feature>
<dbReference type="NCBIfam" id="TIGR00221">
    <property type="entry name" value="nagA"/>
    <property type="match status" value="1"/>
</dbReference>
<evidence type="ECO:0000256" key="12">
    <source>
        <dbReference type="PIRSR" id="PIRSR038994-3"/>
    </source>
</evidence>
<dbReference type="PIRSF" id="PIRSF038994">
    <property type="entry name" value="NagA"/>
    <property type="match status" value="1"/>
</dbReference>
<keyword evidence="5 9" id="KW-0378">Hydrolase</keyword>
<evidence type="ECO:0000256" key="6">
    <source>
        <dbReference type="ARBA" id="ARBA00023277"/>
    </source>
</evidence>
<dbReference type="SUPFAM" id="SSF51556">
    <property type="entry name" value="Metallo-dependent hydrolases"/>
    <property type="match status" value="1"/>
</dbReference>
<name>A0A841TIJ1_9BACL</name>
<feature type="binding site" evidence="11">
    <location>
        <position position="265"/>
    </location>
    <ligand>
        <name>substrate</name>
    </ligand>
</feature>
<dbReference type="Gene3D" id="2.30.40.10">
    <property type="entry name" value="Urease, subunit C, domain 1"/>
    <property type="match status" value="1"/>
</dbReference>
<dbReference type="PANTHER" id="PTHR11113">
    <property type="entry name" value="N-ACETYLGLUCOSAMINE-6-PHOSPHATE DEACETYLASE"/>
    <property type="match status" value="1"/>
</dbReference>
<comment type="caution">
    <text evidence="14">The sequence shown here is derived from an EMBL/GenBank/DDBJ whole genome shotgun (WGS) entry which is preliminary data.</text>
</comment>
<comment type="similarity">
    <text evidence="1 9">Belongs to the metallo-dependent hydrolases superfamily. NagA family.</text>
</comment>
<dbReference type="InterPro" id="IPR011059">
    <property type="entry name" value="Metal-dep_hydrolase_composite"/>
</dbReference>
<dbReference type="EC" id="3.5.1.25" evidence="2"/>
<evidence type="ECO:0000256" key="2">
    <source>
        <dbReference type="ARBA" id="ARBA00011899"/>
    </source>
</evidence>
<dbReference type="EMBL" id="JACJVN010000066">
    <property type="protein sequence ID" value="MBB6679040.1"/>
    <property type="molecule type" value="Genomic_DNA"/>
</dbReference>
<dbReference type="PANTHER" id="PTHR11113:SF14">
    <property type="entry name" value="N-ACETYLGLUCOSAMINE-6-PHOSPHATE DEACETYLASE"/>
    <property type="match status" value="1"/>
</dbReference>
<reference evidence="14 15" key="1">
    <citation type="submission" date="2020-08" db="EMBL/GenBank/DDBJ databases">
        <title>Cohnella phylogeny.</title>
        <authorList>
            <person name="Dunlap C."/>
        </authorList>
    </citation>
    <scope>NUCLEOTIDE SEQUENCE [LARGE SCALE GENOMIC DNA]</scope>
    <source>
        <strain evidence="14 15">DSM 103658</strain>
    </source>
</reference>
<dbReference type="AlphaFoldDB" id="A0A841TIJ1"/>
<dbReference type="RefSeq" id="WP_185180308.1">
    <property type="nucleotide sequence ID" value="NZ_JACJVN010000066.1"/>
</dbReference>
<evidence type="ECO:0000256" key="10">
    <source>
        <dbReference type="PIRSR" id="PIRSR038994-1"/>
    </source>
</evidence>
<dbReference type="GO" id="GO:0006046">
    <property type="term" value="P:N-acetylglucosamine catabolic process"/>
    <property type="evidence" value="ECO:0007669"/>
    <property type="project" value="TreeGrafter"/>
</dbReference>
<dbReference type="Gene3D" id="3.20.20.140">
    <property type="entry name" value="Metal-dependent hydrolases"/>
    <property type="match status" value="1"/>
</dbReference>
<dbReference type="CDD" id="cd00854">
    <property type="entry name" value="NagA"/>
    <property type="match status" value="1"/>
</dbReference>
<dbReference type="InterPro" id="IPR032466">
    <property type="entry name" value="Metal_Hydrolase"/>
</dbReference>
<feature type="binding site" evidence="12">
    <location>
        <position position="209"/>
    </location>
    <ligand>
        <name>Zn(2+)</name>
        <dbReference type="ChEBI" id="CHEBI:29105"/>
    </ligand>
</feature>
<evidence type="ECO:0000256" key="11">
    <source>
        <dbReference type="PIRSR" id="PIRSR038994-2"/>
    </source>
</evidence>
<feature type="active site" description="Proton donor/acceptor" evidence="10">
    <location>
        <position position="288"/>
    </location>
</feature>
<evidence type="ECO:0000313" key="14">
    <source>
        <dbReference type="EMBL" id="MBB6679040.1"/>
    </source>
</evidence>
<sequence>MNRGDVDSGIGTLVKDASLVTPNGVVDKGWIWLRDGVIQAIGAEDEAWPAEANEASRMDAKGGWVLPGFIDVHVHGGAGYDFMDAGPEGIDAIARFHSQNGTTSLLATTLTASREELTAVLDRVATYAAEPMPYAQVAGVHLEGPFISPKWPGAQHPGYIVPPQAQWLDEWVARHPGLIKIQTLAPESEGALDYIERLAAYGIVPSCGHTDATYDQVVAAADRGLRHAVHTFNAMKPLHHREPGTVGAVLTDDRITAEVIADGHHVHAAGLRIVARMKGADKVILVTDAMSAAGMPDGDGYELGGLPVVMMCGVARLKATGNLAGSTLTMIAAFQHMVREVGVSIADASRMASANPAREIGLGGVTGSLQAGLRADVLLLDRALELRRVWTGGKPLSPEAK</sequence>
<evidence type="ECO:0000256" key="4">
    <source>
        <dbReference type="ARBA" id="ARBA00022723"/>
    </source>
</evidence>
<dbReference type="FunFam" id="3.20.20.140:FF:000004">
    <property type="entry name" value="N-acetylglucosamine-6-phosphate deacetylase"/>
    <property type="match status" value="1"/>
</dbReference>
<comment type="cofactor">
    <cofactor evidence="12">
        <name>a divalent metal cation</name>
        <dbReference type="ChEBI" id="CHEBI:60240"/>
    </cofactor>
    <text evidence="12">Binds 1 divalent metal cation per subunit.</text>
</comment>
<dbReference type="SUPFAM" id="SSF51338">
    <property type="entry name" value="Composite domain of metallo-dependent hydrolases"/>
    <property type="match status" value="1"/>
</dbReference>
<comment type="catalytic activity">
    <reaction evidence="7">
        <text>N-acetyl-D-glucosamine 6-phosphate + H2O = D-glucosamine 6-phosphate + acetate</text>
        <dbReference type="Rhea" id="RHEA:22936"/>
        <dbReference type="ChEBI" id="CHEBI:15377"/>
        <dbReference type="ChEBI" id="CHEBI:30089"/>
        <dbReference type="ChEBI" id="CHEBI:57513"/>
        <dbReference type="ChEBI" id="CHEBI:58725"/>
        <dbReference type="EC" id="3.5.1.25"/>
    </reaction>
</comment>
<protein>
    <recommendedName>
        <fullName evidence="3">N-acetylglucosamine-6-phosphate deacetylase</fullName>
        <ecNumber evidence="2">3.5.1.25</ecNumber>
    </recommendedName>
</protein>
<feature type="binding site" evidence="11">
    <location>
        <begin position="233"/>
        <end position="234"/>
    </location>
    <ligand>
        <name>substrate</name>
    </ligand>
</feature>
<feature type="domain" description="Amidohydrolase-related" evidence="13">
    <location>
        <begin position="64"/>
        <end position="394"/>
    </location>
</feature>
<keyword evidence="4 12" id="KW-0479">Metal-binding</keyword>
<feature type="binding site" evidence="11">
    <location>
        <position position="241"/>
    </location>
    <ligand>
        <name>substrate</name>
    </ligand>
</feature>
<dbReference type="GO" id="GO:0046872">
    <property type="term" value="F:metal ion binding"/>
    <property type="evidence" value="ECO:0007669"/>
    <property type="project" value="UniProtKB-KW"/>
</dbReference>
<comment type="pathway">
    <text evidence="8">Amino-sugar metabolism; N-acetylneuraminate degradation; D-fructose 6-phosphate from N-acetylneuraminate: step 4/5.</text>
</comment>
<dbReference type="InterPro" id="IPR006680">
    <property type="entry name" value="Amidohydro-rel"/>
</dbReference>
<proteinExistence type="inferred from homology"/>
<keyword evidence="6 9" id="KW-0119">Carbohydrate metabolism</keyword>